<accession>A0A165H3L5</accession>
<evidence type="ECO:0000256" key="1">
    <source>
        <dbReference type="SAM" id="MobiDB-lite"/>
    </source>
</evidence>
<sequence>MAKSRGPSVPFPRPRWQNTARPCAPHDKHRRRAPAAAPAAPAACAWLMRRTATLLGIDGLIARIPARLRWRGTSTSRPGVGTRCLEGGCKVSGAPLGNTPPRHACVLNGLIRLQPRHIKGRS</sequence>
<name>A0A165H3L5_9BASI</name>
<protein>
    <submittedName>
        <fullName evidence="2">Uncharacterized protein</fullName>
    </submittedName>
</protein>
<evidence type="ECO:0000313" key="2">
    <source>
        <dbReference type="EMBL" id="KZT58823.1"/>
    </source>
</evidence>
<dbReference type="InParanoid" id="A0A165H3L5"/>
<feature type="region of interest" description="Disordered" evidence="1">
    <location>
        <begin position="1"/>
        <end position="36"/>
    </location>
</feature>
<keyword evidence="3" id="KW-1185">Reference proteome</keyword>
<gene>
    <name evidence="2" type="ORF">CALCODRAFT_228840</name>
</gene>
<organism evidence="2 3">
    <name type="scientific">Calocera cornea HHB12733</name>
    <dbReference type="NCBI Taxonomy" id="1353952"/>
    <lineage>
        <taxon>Eukaryota</taxon>
        <taxon>Fungi</taxon>
        <taxon>Dikarya</taxon>
        <taxon>Basidiomycota</taxon>
        <taxon>Agaricomycotina</taxon>
        <taxon>Dacrymycetes</taxon>
        <taxon>Dacrymycetales</taxon>
        <taxon>Dacrymycetaceae</taxon>
        <taxon>Calocera</taxon>
    </lineage>
</organism>
<dbReference type="EMBL" id="KV423947">
    <property type="protein sequence ID" value="KZT58823.1"/>
    <property type="molecule type" value="Genomic_DNA"/>
</dbReference>
<evidence type="ECO:0000313" key="3">
    <source>
        <dbReference type="Proteomes" id="UP000076842"/>
    </source>
</evidence>
<reference evidence="2 3" key="1">
    <citation type="journal article" date="2016" name="Mol. Biol. Evol.">
        <title>Comparative Genomics of Early-Diverging Mushroom-Forming Fungi Provides Insights into the Origins of Lignocellulose Decay Capabilities.</title>
        <authorList>
            <person name="Nagy L.G."/>
            <person name="Riley R."/>
            <person name="Tritt A."/>
            <person name="Adam C."/>
            <person name="Daum C."/>
            <person name="Floudas D."/>
            <person name="Sun H."/>
            <person name="Yadav J.S."/>
            <person name="Pangilinan J."/>
            <person name="Larsson K.H."/>
            <person name="Matsuura K."/>
            <person name="Barry K."/>
            <person name="Labutti K."/>
            <person name="Kuo R."/>
            <person name="Ohm R.A."/>
            <person name="Bhattacharya S.S."/>
            <person name="Shirouzu T."/>
            <person name="Yoshinaga Y."/>
            <person name="Martin F.M."/>
            <person name="Grigoriev I.V."/>
            <person name="Hibbett D.S."/>
        </authorList>
    </citation>
    <scope>NUCLEOTIDE SEQUENCE [LARGE SCALE GENOMIC DNA]</scope>
    <source>
        <strain evidence="2 3">HHB12733</strain>
    </source>
</reference>
<dbReference type="AlphaFoldDB" id="A0A165H3L5"/>
<dbReference type="Proteomes" id="UP000076842">
    <property type="component" value="Unassembled WGS sequence"/>
</dbReference>
<proteinExistence type="predicted"/>